<dbReference type="Gene3D" id="3.40.50.2000">
    <property type="entry name" value="Glycogen Phosphorylase B"/>
    <property type="match status" value="1"/>
</dbReference>
<keyword evidence="14" id="KW-1185">Reference proteome</keyword>
<comment type="caution">
    <text evidence="13">The sequence shown here is derived from an EMBL/GenBank/DDBJ whole genome shotgun (WGS) entry which is preliminary data.</text>
</comment>
<evidence type="ECO:0000256" key="4">
    <source>
        <dbReference type="ARBA" id="ARBA00011335"/>
    </source>
</evidence>
<gene>
    <name evidence="13" type="ORF">B0J12DRAFT_650830</name>
</gene>
<dbReference type="PANTHER" id="PTHR12154:SF4">
    <property type="entry name" value="UDP-N-ACETYLGLUCOSAMINE TRANSFERASE SUBUNIT ALG14 HOMOLOG"/>
    <property type="match status" value="1"/>
</dbReference>
<feature type="transmembrane region" description="Helical" evidence="12">
    <location>
        <begin position="12"/>
        <end position="37"/>
    </location>
</feature>
<sequence length="309" mass="33728">MADIAPPPPLSLLFFNGLFILAFLSIPFIALRILFLLPPLRPPPPRRRRPGMPTAPKGKDSAATPQLLASDQGEAAERDDEDAAAALNASPTRLLVVLGSGGHTAEMLAMLRKLDPHTFLRSWSSRTYVISEGDALSAERAREFEEHLLLSTTTPKSANSTAQIDQEEERAQQAKDTAAIDAGSYDVHVVPRARRIHQSLLTTPLSALRCLLACISILSRPAPPDLILTNGPGTGVIVVLTALVLRFVDVGDRRRTSRVRTVYVESWARVRGLSLSGRLLLRVVDRFVVQWEGLLEKLGGRGEYLGVLV</sequence>
<accession>A0ABQ8GKC9</accession>
<evidence type="ECO:0000256" key="5">
    <source>
        <dbReference type="ARBA" id="ARBA00017467"/>
    </source>
</evidence>
<keyword evidence="6 12" id="KW-0812">Transmembrane</keyword>
<feature type="compositionally biased region" description="Polar residues" evidence="11">
    <location>
        <begin position="150"/>
        <end position="164"/>
    </location>
</feature>
<evidence type="ECO:0000256" key="1">
    <source>
        <dbReference type="ARBA" id="ARBA00004389"/>
    </source>
</evidence>
<comment type="subunit">
    <text evidence="4">Heterodimer with ALG13 to form a functional enzyme.</text>
</comment>
<comment type="subcellular location">
    <subcellularLocation>
        <location evidence="1">Endoplasmic reticulum membrane</location>
        <topology evidence="1">Single-pass membrane protein</topology>
    </subcellularLocation>
    <subcellularLocation>
        <location evidence="2">Nucleus membrane</location>
        <topology evidence="2">Single-pass membrane protein</topology>
    </subcellularLocation>
</comment>
<dbReference type="InterPro" id="IPR013969">
    <property type="entry name" value="Oligosacch_biosynth_Alg14"/>
</dbReference>
<organism evidence="13 14">
    <name type="scientific">Macrophomina phaseolina</name>
    <dbReference type="NCBI Taxonomy" id="35725"/>
    <lineage>
        <taxon>Eukaryota</taxon>
        <taxon>Fungi</taxon>
        <taxon>Dikarya</taxon>
        <taxon>Ascomycota</taxon>
        <taxon>Pezizomycotina</taxon>
        <taxon>Dothideomycetes</taxon>
        <taxon>Dothideomycetes incertae sedis</taxon>
        <taxon>Botryosphaeriales</taxon>
        <taxon>Botryosphaeriaceae</taxon>
        <taxon>Macrophomina</taxon>
    </lineage>
</organism>
<name>A0ABQ8GKC9_9PEZI</name>
<keyword evidence="7" id="KW-0256">Endoplasmic reticulum</keyword>
<reference evidence="13 14" key="1">
    <citation type="journal article" date="2021" name="Nat. Commun.">
        <title>Genetic determinants of endophytism in the Arabidopsis root mycobiome.</title>
        <authorList>
            <person name="Mesny F."/>
            <person name="Miyauchi S."/>
            <person name="Thiergart T."/>
            <person name="Pickel B."/>
            <person name="Atanasova L."/>
            <person name="Karlsson M."/>
            <person name="Huettel B."/>
            <person name="Barry K.W."/>
            <person name="Haridas S."/>
            <person name="Chen C."/>
            <person name="Bauer D."/>
            <person name="Andreopoulos W."/>
            <person name="Pangilinan J."/>
            <person name="LaButti K."/>
            <person name="Riley R."/>
            <person name="Lipzen A."/>
            <person name="Clum A."/>
            <person name="Drula E."/>
            <person name="Henrissat B."/>
            <person name="Kohler A."/>
            <person name="Grigoriev I.V."/>
            <person name="Martin F.M."/>
            <person name="Hacquard S."/>
        </authorList>
    </citation>
    <scope>NUCLEOTIDE SEQUENCE [LARGE SCALE GENOMIC DNA]</scope>
    <source>
        <strain evidence="13 14">MPI-SDFR-AT-0080</strain>
    </source>
</reference>
<evidence type="ECO:0000256" key="10">
    <source>
        <dbReference type="ARBA" id="ARBA00032062"/>
    </source>
</evidence>
<proteinExistence type="inferred from homology"/>
<feature type="region of interest" description="Disordered" evidence="11">
    <location>
        <begin position="44"/>
        <end position="64"/>
    </location>
</feature>
<keyword evidence="8 12" id="KW-1133">Transmembrane helix</keyword>
<evidence type="ECO:0000256" key="12">
    <source>
        <dbReference type="SAM" id="Phobius"/>
    </source>
</evidence>
<evidence type="ECO:0000313" key="13">
    <source>
        <dbReference type="EMBL" id="KAH7058590.1"/>
    </source>
</evidence>
<comment type="similarity">
    <text evidence="3">Belongs to the ALG14 family.</text>
</comment>
<evidence type="ECO:0000256" key="8">
    <source>
        <dbReference type="ARBA" id="ARBA00022989"/>
    </source>
</evidence>
<evidence type="ECO:0000256" key="11">
    <source>
        <dbReference type="SAM" id="MobiDB-lite"/>
    </source>
</evidence>
<evidence type="ECO:0000256" key="9">
    <source>
        <dbReference type="ARBA" id="ARBA00023136"/>
    </source>
</evidence>
<feature type="region of interest" description="Disordered" evidence="11">
    <location>
        <begin position="149"/>
        <end position="176"/>
    </location>
</feature>
<evidence type="ECO:0000256" key="3">
    <source>
        <dbReference type="ARBA" id="ARBA00009731"/>
    </source>
</evidence>
<evidence type="ECO:0000313" key="14">
    <source>
        <dbReference type="Proteomes" id="UP000774617"/>
    </source>
</evidence>
<feature type="transmembrane region" description="Helical" evidence="12">
    <location>
        <begin position="231"/>
        <end position="248"/>
    </location>
</feature>
<protein>
    <recommendedName>
        <fullName evidence="5">UDP-N-acetylglucosamine transferase subunit ALG14</fullName>
    </recommendedName>
    <alternativeName>
        <fullName evidence="10">Asparagine-linked glycosylation protein 14</fullName>
    </alternativeName>
</protein>
<dbReference type="Pfam" id="PF08660">
    <property type="entry name" value="Alg14"/>
    <property type="match status" value="1"/>
</dbReference>
<keyword evidence="9 12" id="KW-0472">Membrane</keyword>
<dbReference type="EMBL" id="JAGTJR010000006">
    <property type="protein sequence ID" value="KAH7058590.1"/>
    <property type="molecule type" value="Genomic_DNA"/>
</dbReference>
<dbReference type="PANTHER" id="PTHR12154">
    <property type="entry name" value="GLYCOSYL TRANSFERASE-RELATED"/>
    <property type="match status" value="1"/>
</dbReference>
<evidence type="ECO:0000256" key="6">
    <source>
        <dbReference type="ARBA" id="ARBA00022692"/>
    </source>
</evidence>
<dbReference type="Proteomes" id="UP000774617">
    <property type="component" value="Unassembled WGS sequence"/>
</dbReference>
<evidence type="ECO:0000256" key="7">
    <source>
        <dbReference type="ARBA" id="ARBA00022824"/>
    </source>
</evidence>
<evidence type="ECO:0000256" key="2">
    <source>
        <dbReference type="ARBA" id="ARBA00004590"/>
    </source>
</evidence>